<evidence type="ECO:0000313" key="2">
    <source>
        <dbReference type="Proteomes" id="UP001500929"/>
    </source>
</evidence>
<sequence>MSDINRKCTGQIEGAGTASSHYFNGGGLAVDFYRLNGQGVTGADGNSIRLITALDPVMPAGARVGQVACRAEAGITISTSHFTQFDDTCNHLHIDVGFTDGQLSAR</sequence>
<reference evidence="1 2" key="1">
    <citation type="journal article" date="2019" name="Int. J. Syst. Evol. Microbiol.">
        <title>The Global Catalogue of Microorganisms (GCM) 10K type strain sequencing project: providing services to taxonomists for standard genome sequencing and annotation.</title>
        <authorList>
            <consortium name="The Broad Institute Genomics Platform"/>
            <consortium name="The Broad Institute Genome Sequencing Center for Infectious Disease"/>
            <person name="Wu L."/>
            <person name="Ma J."/>
        </authorList>
    </citation>
    <scope>NUCLEOTIDE SEQUENCE [LARGE SCALE GENOMIC DNA]</scope>
    <source>
        <strain evidence="1 2">JCM 16117</strain>
    </source>
</reference>
<name>A0ABN3DM77_9MICO</name>
<keyword evidence="2" id="KW-1185">Reference proteome</keyword>
<evidence type="ECO:0000313" key="1">
    <source>
        <dbReference type="EMBL" id="GAA2236103.1"/>
    </source>
</evidence>
<organism evidence="1 2">
    <name type="scientific">Herbiconiux moechotypicola</name>
    <dbReference type="NCBI Taxonomy" id="637393"/>
    <lineage>
        <taxon>Bacteria</taxon>
        <taxon>Bacillati</taxon>
        <taxon>Actinomycetota</taxon>
        <taxon>Actinomycetes</taxon>
        <taxon>Micrococcales</taxon>
        <taxon>Microbacteriaceae</taxon>
        <taxon>Herbiconiux</taxon>
    </lineage>
</organism>
<gene>
    <name evidence="1" type="ORF">GCM10009851_21390</name>
</gene>
<dbReference type="Proteomes" id="UP001500929">
    <property type="component" value="Unassembled WGS sequence"/>
</dbReference>
<comment type="caution">
    <text evidence="1">The sequence shown here is derived from an EMBL/GenBank/DDBJ whole genome shotgun (WGS) entry which is preliminary data.</text>
</comment>
<accession>A0ABN3DM77</accession>
<dbReference type="EMBL" id="BAAAQY010000005">
    <property type="protein sequence ID" value="GAA2236103.1"/>
    <property type="molecule type" value="Genomic_DNA"/>
</dbReference>
<proteinExistence type="predicted"/>
<protein>
    <submittedName>
        <fullName evidence="1">Uncharacterized protein</fullName>
    </submittedName>
</protein>